<dbReference type="SUPFAM" id="SSF55781">
    <property type="entry name" value="GAF domain-like"/>
    <property type="match status" value="1"/>
</dbReference>
<dbReference type="SMART" id="SM00065">
    <property type="entry name" value="GAF"/>
    <property type="match status" value="1"/>
</dbReference>
<dbReference type="AlphaFoldDB" id="A0A6G8IFF5"/>
<feature type="domain" description="GAF" evidence="2">
    <location>
        <begin position="34"/>
        <end position="183"/>
    </location>
</feature>
<dbReference type="KEGG" id="hcz:G9Q37_06990"/>
<name>A0A6G8IFF5_9BURK</name>
<feature type="region of interest" description="Disordered" evidence="1">
    <location>
        <begin position="175"/>
        <end position="202"/>
    </location>
</feature>
<keyword evidence="4" id="KW-1185">Reference proteome</keyword>
<gene>
    <name evidence="3" type="ORF">G9Q37_06990</name>
</gene>
<reference evidence="3 4" key="1">
    <citation type="submission" date="2020-03" db="EMBL/GenBank/DDBJ databases">
        <title>Hydrogenophaga sp. nov. isolated from cyanobacterial mat.</title>
        <authorList>
            <person name="Thorat V."/>
            <person name="Kirdat K."/>
            <person name="Tiwarekar B."/>
            <person name="Costa E.D."/>
            <person name="Yadav A."/>
        </authorList>
    </citation>
    <scope>NUCLEOTIDE SEQUENCE [LARGE SCALE GENOMIC DNA]</scope>
    <source>
        <strain evidence="3 4">BA0156</strain>
    </source>
</reference>
<dbReference type="Gene3D" id="3.30.450.40">
    <property type="match status" value="1"/>
</dbReference>
<accession>A0A6G8IFF5</accession>
<evidence type="ECO:0000259" key="2">
    <source>
        <dbReference type="SMART" id="SM00065"/>
    </source>
</evidence>
<dbReference type="InterPro" id="IPR003018">
    <property type="entry name" value="GAF"/>
</dbReference>
<evidence type="ECO:0000313" key="3">
    <source>
        <dbReference type="EMBL" id="QIM51902.1"/>
    </source>
</evidence>
<feature type="compositionally biased region" description="Low complexity" evidence="1">
    <location>
        <begin position="175"/>
        <end position="191"/>
    </location>
</feature>
<proteinExistence type="predicted"/>
<sequence>MKMNPFAPSDFGPDSISVRVSELLVATADNTDEGIDRSIGEVLKLLRERMGMDVVFVSEFVNGERVFRKVDQAPGVKVIAEGEGAPLEQSWCQRVVDGRLPQYIADAKKEPAAAPLLKELPFPIGTHLSTPLVLGNGEVYGTLCCFSFEPNGHVSFEDLTRLKLTAKLAAQRLESRRQAQASAPAPARRAAGGVPDWQLKPK</sequence>
<evidence type="ECO:0000313" key="4">
    <source>
        <dbReference type="Proteomes" id="UP000503162"/>
    </source>
</evidence>
<dbReference type="PANTHER" id="PTHR43102">
    <property type="entry name" value="SLR1143 PROTEIN"/>
    <property type="match status" value="1"/>
</dbReference>
<organism evidence="3 4">
    <name type="scientific">Hydrogenophaga crocea</name>
    <dbReference type="NCBI Taxonomy" id="2716225"/>
    <lineage>
        <taxon>Bacteria</taxon>
        <taxon>Pseudomonadati</taxon>
        <taxon>Pseudomonadota</taxon>
        <taxon>Betaproteobacteria</taxon>
        <taxon>Burkholderiales</taxon>
        <taxon>Comamonadaceae</taxon>
        <taxon>Hydrogenophaga</taxon>
    </lineage>
</organism>
<dbReference type="Pfam" id="PF13185">
    <property type="entry name" value="GAF_2"/>
    <property type="match status" value="1"/>
</dbReference>
<dbReference type="EMBL" id="CP049989">
    <property type="protein sequence ID" value="QIM51902.1"/>
    <property type="molecule type" value="Genomic_DNA"/>
</dbReference>
<dbReference type="PANTHER" id="PTHR43102:SF2">
    <property type="entry name" value="GAF DOMAIN-CONTAINING PROTEIN"/>
    <property type="match status" value="1"/>
</dbReference>
<dbReference type="RefSeq" id="WP_166226478.1">
    <property type="nucleotide sequence ID" value="NZ_CP049989.1"/>
</dbReference>
<dbReference type="InterPro" id="IPR029016">
    <property type="entry name" value="GAF-like_dom_sf"/>
</dbReference>
<evidence type="ECO:0000256" key="1">
    <source>
        <dbReference type="SAM" id="MobiDB-lite"/>
    </source>
</evidence>
<dbReference type="Proteomes" id="UP000503162">
    <property type="component" value="Chromosome"/>
</dbReference>
<protein>
    <submittedName>
        <fullName evidence="3">GAF domain-containing protein</fullName>
    </submittedName>
</protein>